<dbReference type="Gramene" id="HORVU.MOREX.r2.2HG0090610.1">
    <property type="protein sequence ID" value="HORVU.MOREX.r2.2HG0090610.1.CDS.1"/>
    <property type="gene ID" value="HORVU.MOREX.r2.2HG0090610"/>
</dbReference>
<organism evidence="1 2">
    <name type="scientific">Hordeum vulgare subsp. vulgare</name>
    <name type="common">Domesticated barley</name>
    <dbReference type="NCBI Taxonomy" id="112509"/>
    <lineage>
        <taxon>Eukaryota</taxon>
        <taxon>Viridiplantae</taxon>
        <taxon>Streptophyta</taxon>
        <taxon>Embryophyta</taxon>
        <taxon>Tracheophyta</taxon>
        <taxon>Spermatophyta</taxon>
        <taxon>Magnoliopsida</taxon>
        <taxon>Liliopsida</taxon>
        <taxon>Poales</taxon>
        <taxon>Poaceae</taxon>
        <taxon>BOP clade</taxon>
        <taxon>Pooideae</taxon>
        <taxon>Triticodae</taxon>
        <taxon>Triticeae</taxon>
        <taxon>Hordeinae</taxon>
        <taxon>Hordeum</taxon>
    </lineage>
</organism>
<dbReference type="EnsemblPlants" id="HORVU.MOREX.r3.2HG0110550.1">
    <property type="protein sequence ID" value="HORVU.MOREX.r3.2HG0110550.1.CDS1"/>
    <property type="gene ID" value="HORVU.MOREX.r3.2HG0110550"/>
</dbReference>
<dbReference type="AlphaFoldDB" id="A0A8I6WR43"/>
<proteinExistence type="predicted"/>
<reference evidence="2" key="1">
    <citation type="journal article" date="2012" name="Nature">
        <title>A physical, genetic and functional sequence assembly of the barley genome.</title>
        <authorList>
            <consortium name="The International Barley Genome Sequencing Consortium"/>
            <person name="Mayer K.F."/>
            <person name="Waugh R."/>
            <person name="Brown J.W."/>
            <person name="Schulman A."/>
            <person name="Langridge P."/>
            <person name="Platzer M."/>
            <person name="Fincher G.B."/>
            <person name="Muehlbauer G.J."/>
            <person name="Sato K."/>
            <person name="Close T.J."/>
            <person name="Wise R.P."/>
            <person name="Stein N."/>
        </authorList>
    </citation>
    <scope>NUCLEOTIDE SEQUENCE [LARGE SCALE GENOMIC DNA]</scope>
    <source>
        <strain evidence="2">cv. Morex</strain>
    </source>
</reference>
<dbReference type="Gramene" id="HORVU.MOREX.r3.2HG0110550.1">
    <property type="protein sequence ID" value="HORVU.MOREX.r3.2HG0110550.1.CDS1"/>
    <property type="gene ID" value="HORVU.MOREX.r3.2HG0110550"/>
</dbReference>
<sequence length="95" mass="10841">MFRCATSTLPTELWSAMLDLYMNNISTSTGDERAVSCPYKGTNERTTQTSSAQLTYLLATFTAKCQARSGLRFHRPNLARWTLAIFPLFRSFIHR</sequence>
<protein>
    <submittedName>
        <fullName evidence="1">Uncharacterized protein</fullName>
    </submittedName>
</protein>
<name>A0A8I6WR43_HORVV</name>
<evidence type="ECO:0000313" key="1">
    <source>
        <dbReference type="EnsemblPlants" id="HORVU.MOREX.r3.2HG0110550.1.CDS1"/>
    </source>
</evidence>
<accession>A0A8I6WR43</accession>
<dbReference type="Proteomes" id="UP000011116">
    <property type="component" value="Chromosome 2H"/>
</dbReference>
<reference evidence="1" key="2">
    <citation type="submission" date="2020-10" db="EMBL/GenBank/DDBJ databases">
        <authorList>
            <person name="Scholz U."/>
            <person name="Mascher M."/>
            <person name="Fiebig A."/>
        </authorList>
    </citation>
    <scope>NUCLEOTIDE SEQUENCE [LARGE SCALE GENOMIC DNA]</scope>
    <source>
        <strain evidence="1">cv. Morex</strain>
    </source>
</reference>
<reference evidence="1" key="3">
    <citation type="submission" date="2022-01" db="UniProtKB">
        <authorList>
            <consortium name="EnsemblPlants"/>
        </authorList>
    </citation>
    <scope>IDENTIFICATION</scope>
    <source>
        <strain evidence="1">subsp. vulgare</strain>
    </source>
</reference>
<keyword evidence="2" id="KW-1185">Reference proteome</keyword>
<evidence type="ECO:0000313" key="2">
    <source>
        <dbReference type="Proteomes" id="UP000011116"/>
    </source>
</evidence>